<dbReference type="RefSeq" id="WP_209892493.1">
    <property type="nucleotide sequence ID" value="NZ_JAGGMR010000001.1"/>
</dbReference>
<feature type="signal peptide" evidence="1">
    <location>
        <begin position="1"/>
        <end position="29"/>
    </location>
</feature>
<feature type="chain" id="PRO_5046543811" evidence="1">
    <location>
        <begin position="30"/>
        <end position="302"/>
    </location>
</feature>
<organism evidence="2 3">
    <name type="scientific">Nocardia goodfellowii</name>
    <dbReference type="NCBI Taxonomy" id="882446"/>
    <lineage>
        <taxon>Bacteria</taxon>
        <taxon>Bacillati</taxon>
        <taxon>Actinomycetota</taxon>
        <taxon>Actinomycetes</taxon>
        <taxon>Mycobacteriales</taxon>
        <taxon>Nocardiaceae</taxon>
        <taxon>Nocardia</taxon>
    </lineage>
</organism>
<dbReference type="Pfam" id="PF08310">
    <property type="entry name" value="LGFP"/>
    <property type="match status" value="1"/>
</dbReference>
<dbReference type="InterPro" id="IPR013207">
    <property type="entry name" value="LGFP"/>
</dbReference>
<dbReference type="Proteomes" id="UP001519325">
    <property type="component" value="Unassembled WGS sequence"/>
</dbReference>
<keyword evidence="3" id="KW-1185">Reference proteome</keyword>
<dbReference type="EMBL" id="JAGGMR010000001">
    <property type="protein sequence ID" value="MBP2191212.1"/>
    <property type="molecule type" value="Genomic_DNA"/>
</dbReference>
<gene>
    <name evidence="2" type="ORF">BJ987_004113</name>
</gene>
<evidence type="ECO:0000256" key="1">
    <source>
        <dbReference type="SAM" id="SignalP"/>
    </source>
</evidence>
<comment type="caution">
    <text evidence="2">The sequence shown here is derived from an EMBL/GenBank/DDBJ whole genome shotgun (WGS) entry which is preliminary data.</text>
</comment>
<evidence type="ECO:0000313" key="2">
    <source>
        <dbReference type="EMBL" id="MBP2191212.1"/>
    </source>
</evidence>
<reference evidence="2 3" key="1">
    <citation type="submission" date="2021-03" db="EMBL/GenBank/DDBJ databases">
        <title>Sequencing the genomes of 1000 actinobacteria strains.</title>
        <authorList>
            <person name="Klenk H.-P."/>
        </authorList>
    </citation>
    <scope>NUCLEOTIDE SEQUENCE [LARGE SCALE GENOMIC DNA]</scope>
    <source>
        <strain evidence="2 3">DSM 45516</strain>
    </source>
</reference>
<protein>
    <submittedName>
        <fullName evidence="2">Uncharacterized protein</fullName>
    </submittedName>
</protein>
<name>A0ABS4QHN5_9NOCA</name>
<keyword evidence="1" id="KW-0732">Signal</keyword>
<evidence type="ECO:0000313" key="3">
    <source>
        <dbReference type="Proteomes" id="UP001519325"/>
    </source>
</evidence>
<accession>A0ABS4QHN5</accession>
<sequence length="302" mass="32382">MSTFSTARRVGIVLTGAALLASAGQYALAAPLHEQGHHCPQRPSGYIGGRWDKMGGEQSPIGCPTGPEQIPVHKPPGFPADMAERNRIASRYQPFENGQIVWSPAQGSGMTVAVYGYGNKIHVEWGDTTPFYYQKFIVSVDGNQTDINSSGRDGHTERTTTPGTHRVVVEGCDSKCRQGWTVPVEVYVPGERKPPTPAPTPSPVIGVAAHGDGSFKVSGSGFLPRSNIHIRIVVGNDYSNPLWLEQSLGPLRADADGRIAVESGKICHGSNTLNFSANDGRDSKRDLTGTLWSNTVHARCPA</sequence>
<proteinExistence type="predicted"/>